<dbReference type="PANTHER" id="PTHR43760:SF1">
    <property type="entry name" value="ENDORIBONUCLEASE L-PSP_CHORISMATE MUTASE-LIKE DOMAIN-CONTAINING PROTEIN"/>
    <property type="match status" value="1"/>
</dbReference>
<reference evidence="1 2" key="1">
    <citation type="submission" date="2020-08" db="EMBL/GenBank/DDBJ databases">
        <title>Genome public.</title>
        <authorList>
            <person name="Liu C."/>
            <person name="Sun Q."/>
        </authorList>
    </citation>
    <scope>NUCLEOTIDE SEQUENCE [LARGE SCALE GENOMIC DNA]</scope>
    <source>
        <strain evidence="1 2">BX1</strain>
    </source>
</reference>
<dbReference type="Pfam" id="PF01042">
    <property type="entry name" value="Ribonuc_L-PSP"/>
    <property type="match status" value="1"/>
</dbReference>
<evidence type="ECO:0000313" key="2">
    <source>
        <dbReference type="Proteomes" id="UP000658131"/>
    </source>
</evidence>
<dbReference type="InterPro" id="IPR006175">
    <property type="entry name" value="YjgF/YER057c/UK114"/>
</dbReference>
<comment type="caution">
    <text evidence="1">The sequence shown here is derived from an EMBL/GenBank/DDBJ whole genome shotgun (WGS) entry which is preliminary data.</text>
</comment>
<dbReference type="EMBL" id="JACRTB010000012">
    <property type="protein sequence ID" value="MBC8576535.1"/>
    <property type="molecule type" value="Genomic_DNA"/>
</dbReference>
<proteinExistence type="predicted"/>
<dbReference type="InterPro" id="IPR035959">
    <property type="entry name" value="RutC-like_sf"/>
</dbReference>
<dbReference type="SUPFAM" id="SSF55298">
    <property type="entry name" value="YjgF-like"/>
    <property type="match status" value="1"/>
</dbReference>
<dbReference type="PANTHER" id="PTHR43760">
    <property type="entry name" value="ENDORIBONUCLEASE-RELATED"/>
    <property type="match status" value="1"/>
</dbReference>
<name>A0ABR7NJZ5_9FIRM</name>
<gene>
    <name evidence="1" type="ORF">H8717_08980</name>
</gene>
<dbReference type="InterPro" id="IPR013813">
    <property type="entry name" value="Endoribo_LPSP/chorism_mut-like"/>
</dbReference>
<keyword evidence="2" id="KW-1185">Reference proteome</keyword>
<dbReference type="CDD" id="cd02199">
    <property type="entry name" value="YjgF_YER057c_UK114_like_1"/>
    <property type="match status" value="1"/>
</dbReference>
<dbReference type="Gene3D" id="3.30.1330.40">
    <property type="entry name" value="RutC-like"/>
    <property type="match status" value="1"/>
</dbReference>
<dbReference type="Proteomes" id="UP000658131">
    <property type="component" value="Unassembled WGS sequence"/>
</dbReference>
<sequence length="140" mass="14895">MEKVAPIPQGKYVPATRFGSLIFTAGMTPRKNGVLILSGKVTAEQPLESYRDAVCQATSNALIAAQNQLAPREKIKQVLFLNVYVNAAPNFQAHSKLADFATEYLCTELGDAGFAARAALGLGSLPGEAPVEIQMICAVE</sequence>
<accession>A0ABR7NJZ5</accession>
<organism evidence="1 2">
    <name type="scientific">Yanshouia hominis</name>
    <dbReference type="NCBI Taxonomy" id="2763673"/>
    <lineage>
        <taxon>Bacteria</taxon>
        <taxon>Bacillati</taxon>
        <taxon>Bacillota</taxon>
        <taxon>Clostridia</taxon>
        <taxon>Eubacteriales</taxon>
        <taxon>Oscillospiraceae</taxon>
        <taxon>Yanshouia</taxon>
    </lineage>
</organism>
<protein>
    <submittedName>
        <fullName evidence="1">RidA family protein</fullName>
    </submittedName>
</protein>
<evidence type="ECO:0000313" key="1">
    <source>
        <dbReference type="EMBL" id="MBC8576535.1"/>
    </source>
</evidence>